<sequence length="103" mass="11579">MVIRRRVRAIVVPAVLWTVSALVVGYFVHQAESGSRGLEAKRVLKVEAYGLTQELNAAKAERATWEHRVSLLRSEQIDRDLLEERARVVLGRVHANDLVIIGP</sequence>
<dbReference type="GeneID" id="72990435"/>
<accession>A0A160PIZ2</accession>
<keyword evidence="1" id="KW-0812">Transmembrane</keyword>
<evidence type="ECO:0000313" key="2">
    <source>
        <dbReference type="EMBL" id="BAU91690.1"/>
    </source>
</evidence>
<gene>
    <name evidence="2" type="ORF">MPPM_3085</name>
</gene>
<protein>
    <submittedName>
        <fullName evidence="2">Septum formation initiator</fullName>
    </submittedName>
</protein>
<dbReference type="AlphaFoldDB" id="A0A160PIZ2"/>
<reference evidence="2 3" key="1">
    <citation type="journal article" date="2016" name="Genome Announc.">
        <title>Complete Genome Sequence of Methylobacterium populi P-1M, Isolated from Pink-Pigmented Household Biofilm.</title>
        <authorList>
            <person name="Morohoshi T."/>
            <person name="Ikeda T."/>
        </authorList>
    </citation>
    <scope>NUCLEOTIDE SEQUENCE [LARGE SCALE GENOMIC DNA]</scope>
    <source>
        <strain evidence="2 3">P-1M</strain>
    </source>
</reference>
<keyword evidence="1" id="KW-1133">Transmembrane helix</keyword>
<feature type="transmembrane region" description="Helical" evidence="1">
    <location>
        <begin position="7"/>
        <end position="28"/>
    </location>
</feature>
<proteinExistence type="predicted"/>
<dbReference type="RefSeq" id="WP_003597459.1">
    <property type="nucleotide sequence ID" value="NZ_AP014809.1"/>
</dbReference>
<name>A0A160PIZ2_9HYPH</name>
<evidence type="ECO:0000313" key="3">
    <source>
        <dbReference type="Proteomes" id="UP000218288"/>
    </source>
</evidence>
<keyword evidence="1" id="KW-0472">Membrane</keyword>
<dbReference type="EMBL" id="AP014809">
    <property type="protein sequence ID" value="BAU91690.1"/>
    <property type="molecule type" value="Genomic_DNA"/>
</dbReference>
<organism evidence="2 3">
    <name type="scientific">Methylorubrum populi</name>
    <dbReference type="NCBI Taxonomy" id="223967"/>
    <lineage>
        <taxon>Bacteria</taxon>
        <taxon>Pseudomonadati</taxon>
        <taxon>Pseudomonadota</taxon>
        <taxon>Alphaproteobacteria</taxon>
        <taxon>Hyphomicrobiales</taxon>
        <taxon>Methylobacteriaceae</taxon>
        <taxon>Methylorubrum</taxon>
    </lineage>
</organism>
<dbReference type="OrthoDB" id="9815600at2"/>
<dbReference type="Proteomes" id="UP000218288">
    <property type="component" value="Chromosome"/>
</dbReference>
<evidence type="ECO:0000256" key="1">
    <source>
        <dbReference type="SAM" id="Phobius"/>
    </source>
</evidence>